<comment type="subcellular location">
    <subcellularLocation>
        <location evidence="1">Golgi apparatus membrane</location>
        <topology evidence="1">Single-pass type II membrane protein</topology>
    </subcellularLocation>
</comment>
<organism evidence="10 11">
    <name type="scientific">Holothuria leucospilota</name>
    <name type="common">Black long sea cucumber</name>
    <name type="synonym">Mertensiothuria leucospilota</name>
    <dbReference type="NCBI Taxonomy" id="206669"/>
    <lineage>
        <taxon>Eukaryota</taxon>
        <taxon>Metazoa</taxon>
        <taxon>Echinodermata</taxon>
        <taxon>Eleutherozoa</taxon>
        <taxon>Echinozoa</taxon>
        <taxon>Holothuroidea</taxon>
        <taxon>Aspidochirotacea</taxon>
        <taxon>Aspidochirotida</taxon>
        <taxon>Holothuriidae</taxon>
        <taxon>Holothuria</taxon>
    </lineage>
</organism>
<dbReference type="InterPro" id="IPR005331">
    <property type="entry name" value="Sulfotransferase"/>
</dbReference>
<keyword evidence="4" id="KW-0812">Transmembrane</keyword>
<accession>A0A9Q0YF15</accession>
<evidence type="ECO:0000256" key="2">
    <source>
        <dbReference type="ARBA" id="ARBA00010569"/>
    </source>
</evidence>
<evidence type="ECO:0000256" key="9">
    <source>
        <dbReference type="ARBA" id="ARBA00023180"/>
    </source>
</evidence>
<proteinExistence type="inferred from homology"/>
<dbReference type="OrthoDB" id="10019582at2759"/>
<name>A0A9Q0YF15_HOLLE</name>
<dbReference type="InterPro" id="IPR027417">
    <property type="entry name" value="P-loop_NTPase"/>
</dbReference>
<dbReference type="EMBL" id="JAIZAY010000022">
    <property type="protein sequence ID" value="KAJ8020175.1"/>
    <property type="molecule type" value="Genomic_DNA"/>
</dbReference>
<dbReference type="Gene3D" id="3.40.50.300">
    <property type="entry name" value="P-loop containing nucleotide triphosphate hydrolases"/>
    <property type="match status" value="1"/>
</dbReference>
<keyword evidence="11" id="KW-1185">Reference proteome</keyword>
<reference evidence="10" key="1">
    <citation type="submission" date="2021-10" db="EMBL/GenBank/DDBJ databases">
        <title>Tropical sea cucumber genome reveals ecological adaptation and Cuvierian tubules defense mechanism.</title>
        <authorList>
            <person name="Chen T."/>
        </authorList>
    </citation>
    <scope>NUCLEOTIDE SEQUENCE</scope>
    <source>
        <strain evidence="10">Nanhai2018</strain>
        <tissue evidence="10">Muscle</tissue>
    </source>
</reference>
<dbReference type="GO" id="GO:0000139">
    <property type="term" value="C:Golgi membrane"/>
    <property type="evidence" value="ECO:0007669"/>
    <property type="project" value="UniProtKB-SubCell"/>
</dbReference>
<evidence type="ECO:0000256" key="7">
    <source>
        <dbReference type="ARBA" id="ARBA00023034"/>
    </source>
</evidence>
<evidence type="ECO:0000256" key="5">
    <source>
        <dbReference type="ARBA" id="ARBA00022968"/>
    </source>
</evidence>
<evidence type="ECO:0000256" key="8">
    <source>
        <dbReference type="ARBA" id="ARBA00023136"/>
    </source>
</evidence>
<keyword evidence="8" id="KW-0472">Membrane</keyword>
<evidence type="ECO:0000313" key="10">
    <source>
        <dbReference type="EMBL" id="KAJ8020175.1"/>
    </source>
</evidence>
<sequence>MNLTRLVFTQKTIMFNSVPKCGSRTLVWVFWDFVRQFQTPEPVYVEYMLDIPNYEKKKVTLREKVIQQERPAFIHGHYRYLELPEYERPVFASMIRDPYARYISWYYFMRHGDADMNKTALLKQLGPRAARANETLDDCFANKRHDCRDPFYYELNIRLFCGYDPKCDTDQKYALKRAKENLEKYLVIGLMEEYEDTVKVMEKLMPSMFGGAVQTYRDMLAQSAEHSKTFYKKYPSKKTEDYLKDKLKYDLEFYEYVKERFHKLKNKLGIGSTSEC</sequence>
<protein>
    <submittedName>
        <fullName evidence="10">Heparan sulfate 2-O-sulfotransferase 1</fullName>
    </submittedName>
</protein>
<dbReference type="InterPro" id="IPR007734">
    <property type="entry name" value="Heparan_SO4_2-O-STrfase"/>
</dbReference>
<keyword evidence="3" id="KW-0808">Transferase</keyword>
<gene>
    <name evidence="10" type="ORF">HOLleu_39695</name>
</gene>
<evidence type="ECO:0000256" key="6">
    <source>
        <dbReference type="ARBA" id="ARBA00022989"/>
    </source>
</evidence>
<dbReference type="Pfam" id="PF03567">
    <property type="entry name" value="Sulfotransfer_2"/>
    <property type="match status" value="1"/>
</dbReference>
<keyword evidence="7" id="KW-0333">Golgi apparatus</keyword>
<comment type="caution">
    <text evidence="10">The sequence shown here is derived from an EMBL/GenBank/DDBJ whole genome shotgun (WGS) entry which is preliminary data.</text>
</comment>
<comment type="similarity">
    <text evidence="2">Belongs to the sulfotransferase 3 family.</text>
</comment>
<evidence type="ECO:0000256" key="1">
    <source>
        <dbReference type="ARBA" id="ARBA00004323"/>
    </source>
</evidence>
<dbReference type="SUPFAM" id="SSF52540">
    <property type="entry name" value="P-loop containing nucleoside triphosphate hydrolases"/>
    <property type="match status" value="1"/>
</dbReference>
<dbReference type="GO" id="GO:0008146">
    <property type="term" value="F:sulfotransferase activity"/>
    <property type="evidence" value="ECO:0007669"/>
    <property type="project" value="InterPro"/>
</dbReference>
<evidence type="ECO:0000256" key="4">
    <source>
        <dbReference type="ARBA" id="ARBA00022692"/>
    </source>
</evidence>
<evidence type="ECO:0000313" key="11">
    <source>
        <dbReference type="Proteomes" id="UP001152320"/>
    </source>
</evidence>
<dbReference type="Proteomes" id="UP001152320">
    <property type="component" value="Chromosome 22"/>
</dbReference>
<keyword evidence="5" id="KW-0735">Signal-anchor</keyword>
<evidence type="ECO:0000256" key="3">
    <source>
        <dbReference type="ARBA" id="ARBA00022679"/>
    </source>
</evidence>
<keyword evidence="9" id="KW-0325">Glycoprotein</keyword>
<dbReference type="PANTHER" id="PTHR12129:SF15">
    <property type="entry name" value="URONYL 2-SULFOTRANSFERASE"/>
    <property type="match status" value="1"/>
</dbReference>
<dbReference type="PANTHER" id="PTHR12129">
    <property type="entry name" value="HEPARAN SULFATE 2-O-SULFOTRANSFERASE"/>
    <property type="match status" value="1"/>
</dbReference>
<keyword evidence="6" id="KW-1133">Transmembrane helix</keyword>
<dbReference type="AlphaFoldDB" id="A0A9Q0YF15"/>